<dbReference type="Proteomes" id="UP001165160">
    <property type="component" value="Unassembled WGS sequence"/>
</dbReference>
<dbReference type="Gene3D" id="2.60.120.650">
    <property type="entry name" value="Cupin"/>
    <property type="match status" value="1"/>
</dbReference>
<dbReference type="PROSITE" id="PS51184">
    <property type="entry name" value="JMJC"/>
    <property type="match status" value="1"/>
</dbReference>
<feature type="compositionally biased region" description="Polar residues" evidence="1">
    <location>
        <begin position="65"/>
        <end position="83"/>
    </location>
</feature>
<evidence type="ECO:0000256" key="1">
    <source>
        <dbReference type="SAM" id="MobiDB-lite"/>
    </source>
</evidence>
<evidence type="ECO:0000313" key="3">
    <source>
        <dbReference type="EMBL" id="GMH92248.1"/>
    </source>
</evidence>
<protein>
    <recommendedName>
        <fullName evidence="2">JmjC domain-containing protein</fullName>
    </recommendedName>
</protein>
<dbReference type="PANTHER" id="PTHR12461:SF105">
    <property type="entry name" value="HYPOXIA-INDUCIBLE FACTOR 1-ALPHA INHIBITOR"/>
    <property type="match status" value="1"/>
</dbReference>
<dbReference type="AlphaFoldDB" id="A0A9W7EWC0"/>
<organism evidence="3 4">
    <name type="scientific">Triparma verrucosa</name>
    <dbReference type="NCBI Taxonomy" id="1606542"/>
    <lineage>
        <taxon>Eukaryota</taxon>
        <taxon>Sar</taxon>
        <taxon>Stramenopiles</taxon>
        <taxon>Ochrophyta</taxon>
        <taxon>Bolidophyceae</taxon>
        <taxon>Parmales</taxon>
        <taxon>Triparmaceae</taxon>
        <taxon>Triparma</taxon>
    </lineage>
</organism>
<keyword evidence="4" id="KW-1185">Reference proteome</keyword>
<feature type="domain" description="JmjC" evidence="2">
    <location>
        <begin position="174"/>
        <end position="342"/>
    </location>
</feature>
<dbReference type="PANTHER" id="PTHR12461">
    <property type="entry name" value="HYPOXIA-INDUCIBLE FACTOR 1 ALPHA INHIBITOR-RELATED"/>
    <property type="match status" value="1"/>
</dbReference>
<accession>A0A9W7EWC0</accession>
<sequence>MPPKKRKLNKASDGSTNGSTASSSSSSSSLFTPFLLTSTAENPERTQSQPASGIDTALGDAFSTRGESNGSTNGSSPLLKTSTLPPVDINLPLEDLVPSLLLPSDFKSQTFNASCHHVKGCSLHLISSLKSILDDYDLESLYHESPSPSIQIFLPTKSPTADTIRVDPETASKLSSTHSTYCRGPPALSALFQSTFLSDLNLFNSNPNWGYSELEAFHGHAPHVTNWHYDFQHNFTIQLSGSKKWDFKKGERNVKLGCTPHFNDVSVVEGQILNGKLSNPHFEFQPPQSPDVSCVLSSGDFLYFPPGVYHRVTTLSTGLSVNVSIIGKSYSDIYCDGLKGLLNKDVRWRGVVSSKNEFLNLCKEQKDIKGDWIWCEGGNERVSSSDTEDEEDVVVRKSMTFNVDEEFEGEVEIGRNLIVNPLCDLLTEKEVTGYFRMISGHSLEEEDSGDNVKYILNVNYAGNEDMEATNRNVLECRRGGEGEEFLEGIRKGRVGEYEEGRKWLKWLGGLVDE</sequence>
<dbReference type="EMBL" id="BRXX01000126">
    <property type="protein sequence ID" value="GMH92248.1"/>
    <property type="molecule type" value="Genomic_DNA"/>
</dbReference>
<dbReference type="SUPFAM" id="SSF51197">
    <property type="entry name" value="Clavaminate synthase-like"/>
    <property type="match status" value="1"/>
</dbReference>
<evidence type="ECO:0000313" key="4">
    <source>
        <dbReference type="Proteomes" id="UP001165160"/>
    </source>
</evidence>
<name>A0A9W7EWC0_9STRA</name>
<dbReference type="InterPro" id="IPR003347">
    <property type="entry name" value="JmjC_dom"/>
</dbReference>
<proteinExistence type="predicted"/>
<feature type="region of interest" description="Disordered" evidence="1">
    <location>
        <begin position="1"/>
        <end position="83"/>
    </location>
</feature>
<dbReference type="Pfam" id="PF08007">
    <property type="entry name" value="JmjC_2"/>
    <property type="match status" value="1"/>
</dbReference>
<gene>
    <name evidence="3" type="ORF">TrVE_jg7533</name>
</gene>
<comment type="caution">
    <text evidence="3">The sequence shown here is derived from an EMBL/GenBank/DDBJ whole genome shotgun (WGS) entry which is preliminary data.</text>
</comment>
<reference evidence="4" key="1">
    <citation type="journal article" date="2023" name="Commun. Biol.">
        <title>Genome analysis of Parmales, the sister group of diatoms, reveals the evolutionary specialization of diatoms from phago-mixotrophs to photoautotrophs.</title>
        <authorList>
            <person name="Ban H."/>
            <person name="Sato S."/>
            <person name="Yoshikawa S."/>
            <person name="Yamada K."/>
            <person name="Nakamura Y."/>
            <person name="Ichinomiya M."/>
            <person name="Sato N."/>
            <person name="Blanc-Mathieu R."/>
            <person name="Endo H."/>
            <person name="Kuwata A."/>
            <person name="Ogata H."/>
        </authorList>
    </citation>
    <scope>NUCLEOTIDE SEQUENCE [LARGE SCALE GENOMIC DNA]</scope>
    <source>
        <strain evidence="4">NIES 3699</strain>
    </source>
</reference>
<evidence type="ECO:0000259" key="2">
    <source>
        <dbReference type="PROSITE" id="PS51184"/>
    </source>
</evidence>
<feature type="compositionally biased region" description="Low complexity" evidence="1">
    <location>
        <begin position="11"/>
        <end position="40"/>
    </location>
</feature>